<dbReference type="InterPro" id="IPR029787">
    <property type="entry name" value="Nucleotide_cyclase"/>
</dbReference>
<dbReference type="InterPro" id="IPR001054">
    <property type="entry name" value="A/G_cyclase"/>
</dbReference>
<comment type="similarity">
    <text evidence="7">Belongs to the adenylyl cyclase class-4/guanylyl cyclase family.</text>
</comment>
<evidence type="ECO:0000259" key="8">
    <source>
        <dbReference type="PROSITE" id="PS50125"/>
    </source>
</evidence>
<evidence type="ECO:0000256" key="6">
    <source>
        <dbReference type="ARBA" id="ARBA00023239"/>
    </source>
</evidence>
<dbReference type="CDD" id="cd07302">
    <property type="entry name" value="CHD"/>
    <property type="match status" value="1"/>
</dbReference>
<proteinExistence type="inferred from homology"/>
<dbReference type="PROSITE" id="PS50125">
    <property type="entry name" value="GUANYLATE_CYCLASE_2"/>
    <property type="match status" value="1"/>
</dbReference>
<dbReference type="SUPFAM" id="SSF55073">
    <property type="entry name" value="Nucleotide cyclase"/>
    <property type="match status" value="1"/>
</dbReference>
<reference evidence="9 10" key="1">
    <citation type="submission" date="2013-01" db="EMBL/GenBank/DDBJ databases">
        <authorList>
            <person name="Harkins D.M."/>
            <person name="Durkin A.S."/>
            <person name="Brinkac L.M."/>
            <person name="Haft D.H."/>
            <person name="Selengut J.D."/>
            <person name="Sanka R."/>
            <person name="DePew J."/>
            <person name="Purushe J."/>
            <person name="Whelen A.C."/>
            <person name="Vinetz J.M."/>
            <person name="Sutton G.G."/>
            <person name="Nierman W.C."/>
            <person name="Fouts D.E."/>
        </authorList>
    </citation>
    <scope>NUCLEOTIDE SEQUENCE [LARGE SCALE GENOMIC DNA]</scope>
    <source>
        <strain evidence="9 10">2007001578</strain>
    </source>
</reference>
<evidence type="ECO:0000313" key="10">
    <source>
        <dbReference type="Proteomes" id="UP000012099"/>
    </source>
</evidence>
<dbReference type="PANTHER" id="PTHR11920">
    <property type="entry name" value="GUANYLYL CYCLASE"/>
    <property type="match status" value="1"/>
</dbReference>
<dbReference type="Gene3D" id="3.30.70.1230">
    <property type="entry name" value="Nucleotide cyclase"/>
    <property type="match status" value="1"/>
</dbReference>
<evidence type="ECO:0000256" key="1">
    <source>
        <dbReference type="ARBA" id="ARBA00004370"/>
    </source>
</evidence>
<dbReference type="SMART" id="SM00044">
    <property type="entry name" value="CYCc"/>
    <property type="match status" value="1"/>
</dbReference>
<keyword evidence="4" id="KW-1133">Transmembrane helix</keyword>
<evidence type="ECO:0000256" key="4">
    <source>
        <dbReference type="ARBA" id="ARBA00022989"/>
    </source>
</evidence>
<evidence type="ECO:0000256" key="3">
    <source>
        <dbReference type="ARBA" id="ARBA00022741"/>
    </source>
</evidence>
<gene>
    <name evidence="9" type="ORF">LEP1GSC035_1866</name>
</gene>
<dbReference type="InterPro" id="IPR050401">
    <property type="entry name" value="Cyclic_nucleotide_synthase"/>
</dbReference>
<evidence type="ECO:0000256" key="5">
    <source>
        <dbReference type="ARBA" id="ARBA00023136"/>
    </source>
</evidence>
<organism evidence="9 10">
    <name type="scientific">Leptospira noguchii str. 2007001578</name>
    <dbReference type="NCBI Taxonomy" id="1049974"/>
    <lineage>
        <taxon>Bacteria</taxon>
        <taxon>Pseudomonadati</taxon>
        <taxon>Spirochaetota</taxon>
        <taxon>Spirochaetia</taxon>
        <taxon>Leptospirales</taxon>
        <taxon>Leptospiraceae</taxon>
        <taxon>Leptospira</taxon>
    </lineage>
</organism>
<keyword evidence="2" id="KW-0812">Transmembrane</keyword>
<comment type="caution">
    <text evidence="9">The sequence shown here is derived from an EMBL/GenBank/DDBJ whole genome shotgun (WGS) entry which is preliminary data.</text>
</comment>
<evidence type="ECO:0000256" key="2">
    <source>
        <dbReference type="ARBA" id="ARBA00022692"/>
    </source>
</evidence>
<evidence type="ECO:0000313" key="9">
    <source>
        <dbReference type="EMBL" id="EMN00676.1"/>
    </source>
</evidence>
<name>A0ABP2T8T7_9LEPT</name>
<keyword evidence="5" id="KW-0472">Membrane</keyword>
<dbReference type="PROSITE" id="PS00452">
    <property type="entry name" value="GUANYLATE_CYCLASE_1"/>
    <property type="match status" value="1"/>
</dbReference>
<comment type="subcellular location">
    <subcellularLocation>
        <location evidence="1">Membrane</location>
    </subcellularLocation>
</comment>
<dbReference type="Pfam" id="PF00211">
    <property type="entry name" value="Guanylate_cyc"/>
    <property type="match status" value="1"/>
</dbReference>
<dbReference type="EMBL" id="AHMH02000080">
    <property type="protein sequence ID" value="EMN00676.1"/>
    <property type="molecule type" value="Genomic_DNA"/>
</dbReference>
<evidence type="ECO:0000256" key="7">
    <source>
        <dbReference type="RuleBase" id="RU000405"/>
    </source>
</evidence>
<dbReference type="Proteomes" id="UP000012099">
    <property type="component" value="Unassembled WGS sequence"/>
</dbReference>
<keyword evidence="10" id="KW-1185">Reference proteome</keyword>
<dbReference type="InterPro" id="IPR018297">
    <property type="entry name" value="A/G_cyclase_CS"/>
</dbReference>
<accession>A0ABP2T8T7</accession>
<keyword evidence="6 7" id="KW-0456">Lyase</keyword>
<feature type="domain" description="Guanylate cyclase" evidence="8">
    <location>
        <begin position="229"/>
        <end position="360"/>
    </location>
</feature>
<dbReference type="PANTHER" id="PTHR11920:SF335">
    <property type="entry name" value="GUANYLATE CYCLASE"/>
    <property type="match status" value="1"/>
</dbReference>
<protein>
    <submittedName>
        <fullName evidence="9">Adenylate/guanylate cyclase catalytic domain protein</fullName>
    </submittedName>
</protein>
<sequence length="424" mass="49306">MYSVRKMETLRNLISYEIARYFYHHLIEELSKPEPLQMQIGYDGKTSGEANRDILSRLSIEFPKIEQTEEPPFNLIREWAKRNRFFFHYDEYNFDRYNRLYIERILALRNNTPEINSRFKEATLNNFRQFDYNRTGFSISFLIRVENNMRELMREIIFTIPNIDHNKAWQIIFEQSKDYQENVNEIFEKRLQDARDESDRLLHNILPVSIAAELKKNNRVAPVSINSATVLFTDFKGFTQISEKMSPEELISNLDECFSLFDQICAEHGLEKIKTIGDSFMCVGGVPEVNHTHVFDVALAALKMCDAIQKLKEEKKKNGIPYWDIRIGFHTGPIAAGVIGKNKFSYDIWGDTVNIASRMESSGEPGKINVSETSYELLSPFFTFTPRGRIAAKNKGEIVMYFLEGLKSEFGTTQSHNIDFALLN</sequence>
<keyword evidence="3" id="KW-0547">Nucleotide-binding</keyword>